<feature type="transmembrane region" description="Helical" evidence="1">
    <location>
        <begin position="106"/>
        <end position="125"/>
    </location>
</feature>
<keyword evidence="1" id="KW-0472">Membrane</keyword>
<protein>
    <submittedName>
        <fullName evidence="2">Uncharacterized protein</fullName>
    </submittedName>
</protein>
<feature type="transmembrane region" description="Helical" evidence="1">
    <location>
        <begin position="32"/>
        <end position="51"/>
    </location>
</feature>
<organism evidence="2 3">
    <name type="scientific">Zostera marina</name>
    <name type="common">Eelgrass</name>
    <dbReference type="NCBI Taxonomy" id="29655"/>
    <lineage>
        <taxon>Eukaryota</taxon>
        <taxon>Viridiplantae</taxon>
        <taxon>Streptophyta</taxon>
        <taxon>Embryophyta</taxon>
        <taxon>Tracheophyta</taxon>
        <taxon>Spermatophyta</taxon>
        <taxon>Magnoliopsida</taxon>
        <taxon>Liliopsida</taxon>
        <taxon>Zosteraceae</taxon>
        <taxon>Zostera</taxon>
    </lineage>
</organism>
<dbReference type="Proteomes" id="UP000036987">
    <property type="component" value="Unassembled WGS sequence"/>
</dbReference>
<keyword evidence="1" id="KW-1133">Transmembrane helix</keyword>
<evidence type="ECO:0000256" key="1">
    <source>
        <dbReference type="SAM" id="Phobius"/>
    </source>
</evidence>
<name>A0A0K9PZ31_ZOSMR</name>
<sequence length="135" mass="15453">MGWLTGETRGPRWKQGWMDQTISTATLPPPSLLAIFAIVFLLMSLSGYNVYKKEMQRRAIGFRLLMFFLPLAILVVARFMFQNGGRIMPSTHQRNVHRPVHGTSPWGVGAVLVVLLFMISYQSYFKSGWFPSLWT</sequence>
<evidence type="ECO:0000313" key="3">
    <source>
        <dbReference type="Proteomes" id="UP000036987"/>
    </source>
</evidence>
<comment type="caution">
    <text evidence="2">The sequence shown here is derived from an EMBL/GenBank/DDBJ whole genome shotgun (WGS) entry which is preliminary data.</text>
</comment>
<dbReference type="EMBL" id="LFYR01000338">
    <property type="protein sequence ID" value="KMZ74323.1"/>
    <property type="molecule type" value="Genomic_DNA"/>
</dbReference>
<keyword evidence="1" id="KW-0812">Transmembrane</keyword>
<dbReference type="OrthoDB" id="1935034at2759"/>
<dbReference type="AlphaFoldDB" id="A0A0K9PZ31"/>
<keyword evidence="3" id="KW-1185">Reference proteome</keyword>
<evidence type="ECO:0000313" key="2">
    <source>
        <dbReference type="EMBL" id="KMZ74323.1"/>
    </source>
</evidence>
<gene>
    <name evidence="2" type="ORF">ZOSMA_12G00060</name>
</gene>
<accession>A0A0K9PZ31</accession>
<dbReference type="PANTHER" id="PTHR33306:SF40">
    <property type="entry name" value="EXPRESSED PROTEIN"/>
    <property type="match status" value="1"/>
</dbReference>
<proteinExistence type="predicted"/>
<reference evidence="3" key="1">
    <citation type="journal article" date="2016" name="Nature">
        <title>The genome of the seagrass Zostera marina reveals angiosperm adaptation to the sea.</title>
        <authorList>
            <person name="Olsen J.L."/>
            <person name="Rouze P."/>
            <person name="Verhelst B."/>
            <person name="Lin Y.-C."/>
            <person name="Bayer T."/>
            <person name="Collen J."/>
            <person name="Dattolo E."/>
            <person name="De Paoli E."/>
            <person name="Dittami S."/>
            <person name="Maumus F."/>
            <person name="Michel G."/>
            <person name="Kersting A."/>
            <person name="Lauritano C."/>
            <person name="Lohaus R."/>
            <person name="Toepel M."/>
            <person name="Tonon T."/>
            <person name="Vanneste K."/>
            <person name="Amirebrahimi M."/>
            <person name="Brakel J."/>
            <person name="Bostroem C."/>
            <person name="Chovatia M."/>
            <person name="Grimwood J."/>
            <person name="Jenkins J.W."/>
            <person name="Jueterbock A."/>
            <person name="Mraz A."/>
            <person name="Stam W.T."/>
            <person name="Tice H."/>
            <person name="Bornberg-Bauer E."/>
            <person name="Green P.J."/>
            <person name="Pearson G.A."/>
            <person name="Procaccini G."/>
            <person name="Duarte C.M."/>
            <person name="Schmutz J."/>
            <person name="Reusch T.B.H."/>
            <person name="Van de Peer Y."/>
        </authorList>
    </citation>
    <scope>NUCLEOTIDE SEQUENCE [LARGE SCALE GENOMIC DNA]</scope>
    <source>
        <strain evidence="3">cv. Finnish</strain>
    </source>
</reference>
<feature type="transmembrane region" description="Helical" evidence="1">
    <location>
        <begin position="63"/>
        <end position="81"/>
    </location>
</feature>
<dbReference type="PANTHER" id="PTHR33306">
    <property type="entry name" value="EXPRESSED PROTEIN-RELATED-RELATED"/>
    <property type="match status" value="1"/>
</dbReference>
<dbReference type="OMA" id="WTTNTLC"/>